<keyword evidence="4 8" id="KW-0732">Signal</keyword>
<dbReference type="PRINTS" id="PR00183">
    <property type="entry name" value="ECOLIPORIN"/>
</dbReference>
<sequence>MKKIPLAAALSIALISQAQSATVYKKDGTNLDLFGRINAMYLSDGAARHVKGIQNKQNDDNTLQSTVYFGIAGRSQLSDNVYAIGYSEWIMPSGANGTDKFITRAQYVGFDAQQYGTLTFGRGDNAFYTVAGVTDVYQELDSRVNDHYAFGDYQPGLIMYSLSAMGWDFRMSYQTAYDDVNGSNVNIHNGAAFAFATRLANGIGIAYGLSYYYLQPDKNDMMAKEFSPQIKKMYHLGDSQDDLNTAYSLRPTYKIDKGLSITYGNFGEGLYAALNGTVTKYNKYTNRLYSYEAVVNYAFDNGFSTTLGYGIKRFDGANIRSDITCGVYYSFNPNFKVFAEASFDVSSKPERFYSEAQIKRMAMDKNKGLIGAEYSF</sequence>
<dbReference type="Proteomes" id="UP000243374">
    <property type="component" value="Unassembled WGS sequence"/>
</dbReference>
<dbReference type="SUPFAM" id="SSF56935">
    <property type="entry name" value="Porins"/>
    <property type="match status" value="1"/>
</dbReference>
<evidence type="ECO:0000313" key="10">
    <source>
        <dbReference type="Proteomes" id="UP000243374"/>
    </source>
</evidence>
<evidence type="ECO:0000256" key="3">
    <source>
        <dbReference type="ARBA" id="ARBA00022692"/>
    </source>
</evidence>
<keyword evidence="5" id="KW-0406">Ion transport</keyword>
<organism evidence="9 10">
    <name type="scientific">Succinivibrio dextrinosolvens</name>
    <dbReference type="NCBI Taxonomy" id="83771"/>
    <lineage>
        <taxon>Bacteria</taxon>
        <taxon>Pseudomonadati</taxon>
        <taxon>Pseudomonadota</taxon>
        <taxon>Gammaproteobacteria</taxon>
        <taxon>Aeromonadales</taxon>
        <taxon>Succinivibrionaceae</taxon>
        <taxon>Succinivibrio</taxon>
    </lineage>
</organism>
<protein>
    <submittedName>
        <fullName evidence="9">Outer membrane protein (Porin)</fullName>
    </submittedName>
</protein>
<evidence type="ECO:0000256" key="7">
    <source>
        <dbReference type="ARBA" id="ARBA00023237"/>
    </source>
</evidence>
<dbReference type="EMBL" id="FOSF01000069">
    <property type="protein sequence ID" value="SFK40603.1"/>
    <property type="molecule type" value="Genomic_DNA"/>
</dbReference>
<dbReference type="Gene3D" id="2.40.160.10">
    <property type="entry name" value="Porin"/>
    <property type="match status" value="1"/>
</dbReference>
<dbReference type="PANTHER" id="PTHR34501">
    <property type="entry name" value="PROTEIN YDDL-RELATED"/>
    <property type="match status" value="1"/>
</dbReference>
<dbReference type="GO" id="GO:0009279">
    <property type="term" value="C:cell outer membrane"/>
    <property type="evidence" value="ECO:0007669"/>
    <property type="project" value="InterPro"/>
</dbReference>
<evidence type="ECO:0000256" key="5">
    <source>
        <dbReference type="ARBA" id="ARBA00023065"/>
    </source>
</evidence>
<keyword evidence="3" id="KW-0812">Transmembrane</keyword>
<dbReference type="RefSeq" id="WP_074841596.1">
    <property type="nucleotide sequence ID" value="NZ_CP047056.1"/>
</dbReference>
<keyword evidence="2" id="KW-1134">Transmembrane beta strand</keyword>
<dbReference type="AlphaFoldDB" id="A0A662ZC66"/>
<evidence type="ECO:0000313" key="9">
    <source>
        <dbReference type="EMBL" id="SFK40603.1"/>
    </source>
</evidence>
<evidence type="ECO:0000256" key="6">
    <source>
        <dbReference type="ARBA" id="ARBA00023114"/>
    </source>
</evidence>
<keyword evidence="10" id="KW-1185">Reference proteome</keyword>
<keyword evidence="1" id="KW-0813">Transport</keyword>
<dbReference type="InterPro" id="IPR023614">
    <property type="entry name" value="Porin_dom_sf"/>
</dbReference>
<dbReference type="GO" id="GO:0034220">
    <property type="term" value="P:monoatomic ion transmembrane transport"/>
    <property type="evidence" value="ECO:0007669"/>
    <property type="project" value="InterPro"/>
</dbReference>
<keyword evidence="2" id="KW-0472">Membrane</keyword>
<proteinExistence type="predicted"/>
<dbReference type="OrthoDB" id="7055111at2"/>
<evidence type="ECO:0000256" key="1">
    <source>
        <dbReference type="ARBA" id="ARBA00022448"/>
    </source>
</evidence>
<gene>
    <name evidence="9" type="ORF">SAMN04487865_10696</name>
</gene>
<evidence type="ECO:0000256" key="4">
    <source>
        <dbReference type="ARBA" id="ARBA00022729"/>
    </source>
</evidence>
<feature type="chain" id="PRO_5024936270" evidence="8">
    <location>
        <begin position="21"/>
        <end position="376"/>
    </location>
</feature>
<reference evidence="9 10" key="1">
    <citation type="submission" date="2016-10" db="EMBL/GenBank/DDBJ databases">
        <authorList>
            <person name="Varghese N."/>
            <person name="Submissions S."/>
        </authorList>
    </citation>
    <scope>NUCLEOTIDE SEQUENCE [LARGE SCALE GENOMIC DNA]</scope>
    <source>
        <strain evidence="9 10">22B</strain>
    </source>
</reference>
<dbReference type="InterPro" id="IPR001897">
    <property type="entry name" value="Porin_gammaproteobac"/>
</dbReference>
<evidence type="ECO:0000256" key="2">
    <source>
        <dbReference type="ARBA" id="ARBA00022452"/>
    </source>
</evidence>
<name>A0A662ZC66_9GAMM</name>
<dbReference type="GO" id="GO:0015288">
    <property type="term" value="F:porin activity"/>
    <property type="evidence" value="ECO:0007669"/>
    <property type="project" value="UniProtKB-KW"/>
</dbReference>
<feature type="signal peptide" evidence="8">
    <location>
        <begin position="1"/>
        <end position="20"/>
    </location>
</feature>
<dbReference type="GO" id="GO:0046930">
    <property type="term" value="C:pore complex"/>
    <property type="evidence" value="ECO:0007669"/>
    <property type="project" value="UniProtKB-KW"/>
</dbReference>
<accession>A0A662ZC66</accession>
<dbReference type="InterPro" id="IPR050298">
    <property type="entry name" value="Gram-neg_bact_OMP"/>
</dbReference>
<keyword evidence="7" id="KW-0998">Cell outer membrane</keyword>
<evidence type="ECO:0000256" key="8">
    <source>
        <dbReference type="SAM" id="SignalP"/>
    </source>
</evidence>
<keyword evidence="6" id="KW-0626">Porin</keyword>
<dbReference type="PANTHER" id="PTHR34501:SF9">
    <property type="entry name" value="MAJOR OUTER MEMBRANE PROTEIN P.IA"/>
    <property type="match status" value="1"/>
</dbReference>